<evidence type="ECO:0000313" key="1">
    <source>
        <dbReference type="EMBL" id="GAA3843642.1"/>
    </source>
</evidence>
<evidence type="ECO:0000313" key="2">
    <source>
        <dbReference type="Proteomes" id="UP001501009"/>
    </source>
</evidence>
<reference evidence="2" key="1">
    <citation type="journal article" date="2019" name="Int. J. Syst. Evol. Microbiol.">
        <title>The Global Catalogue of Microorganisms (GCM) 10K type strain sequencing project: providing services to taxonomists for standard genome sequencing and annotation.</title>
        <authorList>
            <consortium name="The Broad Institute Genomics Platform"/>
            <consortium name="The Broad Institute Genome Sequencing Center for Infectious Disease"/>
            <person name="Wu L."/>
            <person name="Ma J."/>
        </authorList>
    </citation>
    <scope>NUCLEOTIDE SEQUENCE [LARGE SCALE GENOMIC DNA]</scope>
    <source>
        <strain evidence="2">JCM 17138</strain>
    </source>
</reference>
<organism evidence="1 2">
    <name type="scientific">Streptomyces coacervatus</name>
    <dbReference type="NCBI Taxonomy" id="647381"/>
    <lineage>
        <taxon>Bacteria</taxon>
        <taxon>Bacillati</taxon>
        <taxon>Actinomycetota</taxon>
        <taxon>Actinomycetes</taxon>
        <taxon>Kitasatosporales</taxon>
        <taxon>Streptomycetaceae</taxon>
        <taxon>Streptomyces</taxon>
    </lineage>
</organism>
<accession>A0ABP7JF18</accession>
<gene>
    <name evidence="1" type="ORF">GCM10022403_089510</name>
</gene>
<dbReference type="EMBL" id="BAABDE010000047">
    <property type="protein sequence ID" value="GAA3843642.1"/>
    <property type="molecule type" value="Genomic_DNA"/>
</dbReference>
<keyword evidence="2" id="KW-1185">Reference proteome</keyword>
<dbReference type="Proteomes" id="UP001501009">
    <property type="component" value="Unassembled WGS sequence"/>
</dbReference>
<name>A0ABP7JF18_9ACTN</name>
<proteinExistence type="predicted"/>
<comment type="caution">
    <text evidence="1">The sequence shown here is derived from an EMBL/GenBank/DDBJ whole genome shotgun (WGS) entry which is preliminary data.</text>
</comment>
<protein>
    <submittedName>
        <fullName evidence="1">Uncharacterized protein</fullName>
    </submittedName>
</protein>
<sequence length="64" mass="6167">MLGLAAQPVPEHFGVGTGGGDVLAGDDVFLGAFDHGGEGGAAAVVVSAFVMEGRVEGLGQGRVG</sequence>